<feature type="transmembrane region" description="Helical" evidence="1">
    <location>
        <begin position="48"/>
        <end position="68"/>
    </location>
</feature>
<feature type="transmembrane region" description="Helical" evidence="1">
    <location>
        <begin position="80"/>
        <end position="101"/>
    </location>
</feature>
<dbReference type="OrthoDB" id="4836402at2759"/>
<dbReference type="eggNOG" id="ENOG502T48E">
    <property type="taxonomic scope" value="Eukaryota"/>
</dbReference>
<accession>A0A066Y0N6</accession>
<evidence type="ECO:0000313" key="2">
    <source>
        <dbReference type="EMBL" id="KDN71755.1"/>
    </source>
</evidence>
<protein>
    <submittedName>
        <fullName evidence="2">Uncharacterized protein</fullName>
    </submittedName>
</protein>
<name>A0A066Y0N6_COLSU</name>
<gene>
    <name evidence="2" type="ORF">CSUB01_02651</name>
</gene>
<reference evidence="3" key="1">
    <citation type="journal article" date="2014" name="Genome Announc.">
        <title>Draft genome sequence of Colletotrichum sublineola, a destructive pathogen of cultivated sorghum.</title>
        <authorList>
            <person name="Baroncelli R."/>
            <person name="Sanz-Martin J.M."/>
            <person name="Rech G.E."/>
            <person name="Sukno S.A."/>
            <person name="Thon M.R."/>
        </authorList>
    </citation>
    <scope>NUCLEOTIDE SEQUENCE [LARGE SCALE GENOMIC DNA]</scope>
    <source>
        <strain evidence="3">TX430BB</strain>
    </source>
</reference>
<dbReference type="EMBL" id="JMSE01000128">
    <property type="protein sequence ID" value="KDN71755.1"/>
    <property type="molecule type" value="Genomic_DNA"/>
</dbReference>
<evidence type="ECO:0000256" key="1">
    <source>
        <dbReference type="SAM" id="Phobius"/>
    </source>
</evidence>
<keyword evidence="1" id="KW-0472">Membrane</keyword>
<dbReference type="OMA" id="WKWRRLR"/>
<comment type="caution">
    <text evidence="2">The sequence shown here is derived from an EMBL/GenBank/DDBJ whole genome shotgun (WGS) entry which is preliminary data.</text>
</comment>
<dbReference type="HOGENOM" id="CLU_1415054_0_0_1"/>
<keyword evidence="1" id="KW-0812">Transmembrane</keyword>
<keyword evidence="1" id="KW-1133">Transmembrane helix</keyword>
<keyword evidence="3" id="KW-1185">Reference proteome</keyword>
<organism evidence="2 3">
    <name type="scientific">Colletotrichum sublineola</name>
    <name type="common">Sorghum anthracnose fungus</name>
    <dbReference type="NCBI Taxonomy" id="1173701"/>
    <lineage>
        <taxon>Eukaryota</taxon>
        <taxon>Fungi</taxon>
        <taxon>Dikarya</taxon>
        <taxon>Ascomycota</taxon>
        <taxon>Pezizomycotina</taxon>
        <taxon>Sordariomycetes</taxon>
        <taxon>Hypocreomycetidae</taxon>
        <taxon>Glomerellales</taxon>
        <taxon>Glomerellaceae</taxon>
        <taxon>Colletotrichum</taxon>
        <taxon>Colletotrichum graminicola species complex</taxon>
    </lineage>
</organism>
<dbReference type="AlphaFoldDB" id="A0A066Y0N6"/>
<evidence type="ECO:0000313" key="3">
    <source>
        <dbReference type="Proteomes" id="UP000027238"/>
    </source>
</evidence>
<sequence length="203" mass="23068">MASSARVSDTSTKIQNAWERTITSWYHQGATSELTQAMNNTLKIWECLVIGLLAFDLVITLYGIGAKIPDTVLLVSDEVALVSLTELIVLLQLMQVLLPVYPAEEFAMFTVPHNITEQSVCKWAGSLFGLQEAEFRGHQPKDNASDLCVFGFFLLPVGAAVSWKWRRLRDGQREIRMEEQEGPRARAFHIRDDGRIDEPRFWR</sequence>
<proteinExistence type="predicted"/>
<dbReference type="Proteomes" id="UP000027238">
    <property type="component" value="Unassembled WGS sequence"/>
</dbReference>